<evidence type="ECO:0000259" key="11">
    <source>
        <dbReference type="Pfam" id="PF18962"/>
    </source>
</evidence>
<dbReference type="Pfam" id="PF18962">
    <property type="entry name" value="Por_Secre_tail"/>
    <property type="match status" value="1"/>
</dbReference>
<keyword evidence="4" id="KW-0378">Hydrolase</keyword>
<keyword evidence="6" id="KW-0119">Carbohydrate metabolism</keyword>
<evidence type="ECO:0000256" key="1">
    <source>
        <dbReference type="ARBA" id="ARBA00000966"/>
    </source>
</evidence>
<reference evidence="13" key="1">
    <citation type="journal article" date="2019" name="Microbiol. Res.">
        <title>Characterization of the cellulase-secretome produced by the Antarctic bacterium Flavobacterium sp. AUG42.</title>
        <authorList>
            <person name="Herrera L.M."/>
            <person name="Franco Fraguas L."/>
            <person name="Castro-Sowinski S."/>
        </authorList>
    </citation>
    <scope>NUCLEOTIDE SEQUENCE</scope>
    <source>
        <strain evidence="13">AUG42</strain>
    </source>
</reference>
<keyword evidence="7" id="KW-0326">Glycosidase</keyword>
<evidence type="ECO:0000259" key="12">
    <source>
        <dbReference type="Pfam" id="PF18998"/>
    </source>
</evidence>
<dbReference type="InterPro" id="IPR026444">
    <property type="entry name" value="Secre_tail"/>
</dbReference>
<name>A0A4D6K5Q0_9FLAO</name>
<evidence type="ECO:0000256" key="4">
    <source>
        <dbReference type="ARBA" id="ARBA00022801"/>
    </source>
</evidence>
<evidence type="ECO:0000256" key="2">
    <source>
        <dbReference type="ARBA" id="ARBA00012601"/>
    </source>
</evidence>
<feature type="domain" description="Secretion system C-terminal sorting" evidence="11">
    <location>
        <begin position="781"/>
        <end position="852"/>
    </location>
</feature>
<accession>A0A4D6K5Q0</accession>
<sequence length="855" mass="91977">MIHKLKIYILFFVLVLGNNLNAQTTNKNFLSTSGNTLIDASGKEVRLTGINWFGFETAMYKPHGLWTRDMKSVLQQIKDLKFNCVRIPWTDAMLEPGVTIQIDSYGTDSYSGVSPMNADIKNVTTPIQLLDQLVKYCQELNLKVILDNHARIADGYLSETIWYSAKVPETKWIENWVLMANRYKDYDAVVGFDLDNEPHGKVIGSPETATWGNSNPATDWNKAVERCGNAILAVNPNVLIIAEGIESYGGDNYWWGGNLIGAKTYPIVLSKANKLLYSPHEYGPTVFEQPWFSDSTFPDNMSAIWDKNFGYLYNNNTSPLLVGEFGIKTAGGKDEIWMKSFLKYMGSKYSWTFWCFNPNSGDTGGIVGDDWSTLVQWKYDLLKPYLAPEILNGSVTATTSSTIAGTAGANGVISPVGSVTVVNGTSKTFTITPNTGYVVDAVLVNGVSVGAVTSYTFTNVVANQTIAATFKTTATTSYTITASAAGNGTISPSGASTVTSGSNKTFTITANAGYVVDAVTVNGVSVGAVTTYAFTNVTANQTIAATFKTNVISSYTISATASANGSITPSGTTTVTSGASKTYAITPSAGYQVDGVTVNGVSVGAVTSYVFANVTANQTIAATFKALATGSTCLLTTFSVPRSTALPTKNGTFKNIYVLGTNGPNLATVSMGTFNWNLENNGLYDFSFNYNASPWYSGFSSTTVKNLNAAAPTVTIKGSGITNFDNNQYYVNLIGNDVVFVEVSGSHAIYFSNTATSPVDCNATVNTVATTTQKVTNNMLVYPNPVTDILKVNVSGDAKTKKITLHDLFGVVIYQKVIKTGVQEEQIDMNRLPSGVYLLIFEADNKVVSKKIMKE</sequence>
<dbReference type="PANTHER" id="PTHR35923">
    <property type="entry name" value="MAJOR EXTRACELLULAR ENDOGLUCANASE"/>
    <property type="match status" value="1"/>
</dbReference>
<dbReference type="SUPFAM" id="SSF51445">
    <property type="entry name" value="(Trans)glycosidases"/>
    <property type="match status" value="1"/>
</dbReference>
<dbReference type="GO" id="GO:0030245">
    <property type="term" value="P:cellulose catabolic process"/>
    <property type="evidence" value="ECO:0007669"/>
    <property type="project" value="UniProtKB-KW"/>
</dbReference>
<evidence type="ECO:0000256" key="7">
    <source>
        <dbReference type="ARBA" id="ARBA00023295"/>
    </source>
</evidence>
<comment type="catalytic activity">
    <reaction evidence="1">
        <text>Endohydrolysis of (1-&gt;4)-beta-D-glucosidic linkages in cellulose, lichenin and cereal beta-D-glucans.</text>
        <dbReference type="EC" id="3.2.1.4"/>
    </reaction>
</comment>
<proteinExistence type="predicted"/>
<feature type="signal peptide" evidence="9">
    <location>
        <begin position="1"/>
        <end position="22"/>
    </location>
</feature>
<dbReference type="InterPro" id="IPR017853">
    <property type="entry name" value="GH"/>
</dbReference>
<dbReference type="AlphaFoldDB" id="A0A4D6K5Q0"/>
<feature type="domain" description="Bacterial repeat" evidence="12">
    <location>
        <begin position="555"/>
        <end position="626"/>
    </location>
</feature>
<dbReference type="EC" id="3.2.1.4" evidence="2"/>
<dbReference type="Pfam" id="PF18998">
    <property type="entry name" value="Flg_new_2"/>
    <property type="match status" value="3"/>
</dbReference>
<dbReference type="InterPro" id="IPR044060">
    <property type="entry name" value="Bacterial_rp_domain"/>
</dbReference>
<protein>
    <recommendedName>
        <fullName evidence="2">cellulase</fullName>
        <ecNumber evidence="2">3.2.1.4</ecNumber>
    </recommendedName>
</protein>
<dbReference type="NCBIfam" id="TIGR04183">
    <property type="entry name" value="Por_Secre_tail"/>
    <property type="match status" value="1"/>
</dbReference>
<evidence type="ECO:0000256" key="5">
    <source>
        <dbReference type="ARBA" id="ARBA00023001"/>
    </source>
</evidence>
<evidence type="ECO:0000259" key="10">
    <source>
        <dbReference type="Pfam" id="PF00150"/>
    </source>
</evidence>
<dbReference type="EMBL" id="MH510338">
    <property type="protein sequence ID" value="QCD26736.1"/>
    <property type="molecule type" value="Genomic_DNA"/>
</dbReference>
<dbReference type="PROSITE" id="PS00659">
    <property type="entry name" value="GLYCOSYL_HYDROL_F5"/>
    <property type="match status" value="1"/>
</dbReference>
<keyword evidence="3 9" id="KW-0732">Signal</keyword>
<evidence type="ECO:0000256" key="3">
    <source>
        <dbReference type="ARBA" id="ARBA00022729"/>
    </source>
</evidence>
<keyword evidence="5" id="KW-0136">Cellulose degradation</keyword>
<dbReference type="GO" id="GO:0008810">
    <property type="term" value="F:cellulase activity"/>
    <property type="evidence" value="ECO:0007669"/>
    <property type="project" value="UniProtKB-EC"/>
</dbReference>
<evidence type="ECO:0000256" key="6">
    <source>
        <dbReference type="ARBA" id="ARBA00023277"/>
    </source>
</evidence>
<dbReference type="PANTHER" id="PTHR35923:SF2">
    <property type="entry name" value="ENDOGLUCANASE"/>
    <property type="match status" value="1"/>
</dbReference>
<dbReference type="InterPro" id="IPR018087">
    <property type="entry name" value="Glyco_hydro_5_CS"/>
</dbReference>
<dbReference type="Pfam" id="PF00150">
    <property type="entry name" value="Cellulase"/>
    <property type="match status" value="1"/>
</dbReference>
<dbReference type="Gene3D" id="3.20.20.80">
    <property type="entry name" value="Glycosidases"/>
    <property type="match status" value="1"/>
</dbReference>
<feature type="domain" description="Bacterial repeat" evidence="12">
    <location>
        <begin position="478"/>
        <end position="550"/>
    </location>
</feature>
<dbReference type="InterPro" id="IPR001547">
    <property type="entry name" value="Glyco_hydro_5"/>
</dbReference>
<keyword evidence="8" id="KW-0624">Polysaccharide degradation</keyword>
<feature type="domain" description="Bacterial repeat" evidence="12">
    <location>
        <begin position="402"/>
        <end position="472"/>
    </location>
</feature>
<feature type="chain" id="PRO_5026175708" description="cellulase" evidence="9">
    <location>
        <begin position="23"/>
        <end position="855"/>
    </location>
</feature>
<evidence type="ECO:0000256" key="8">
    <source>
        <dbReference type="ARBA" id="ARBA00023326"/>
    </source>
</evidence>
<organism evidence="13">
    <name type="scientific">Flavobacterium sp. AUG42</name>
    <dbReference type="NCBI Taxonomy" id="1809309"/>
    <lineage>
        <taxon>Bacteria</taxon>
        <taxon>Pseudomonadati</taxon>
        <taxon>Bacteroidota</taxon>
        <taxon>Flavobacteriia</taxon>
        <taxon>Flavobacteriales</taxon>
        <taxon>Flavobacteriaceae</taxon>
        <taxon>Flavobacterium</taxon>
    </lineage>
</organism>
<evidence type="ECO:0000256" key="9">
    <source>
        <dbReference type="SAM" id="SignalP"/>
    </source>
</evidence>
<evidence type="ECO:0000313" key="13">
    <source>
        <dbReference type="EMBL" id="QCD26736.1"/>
    </source>
</evidence>
<feature type="domain" description="Glycoside hydrolase family 5" evidence="10">
    <location>
        <begin position="39"/>
        <end position="360"/>
    </location>
</feature>